<evidence type="ECO:0000256" key="1">
    <source>
        <dbReference type="ARBA" id="ARBA00004141"/>
    </source>
</evidence>
<keyword evidence="4 6" id="KW-0472">Membrane</keyword>
<organism evidence="8 9">
    <name type="scientific">Podospora didyma</name>
    <dbReference type="NCBI Taxonomy" id="330526"/>
    <lineage>
        <taxon>Eukaryota</taxon>
        <taxon>Fungi</taxon>
        <taxon>Dikarya</taxon>
        <taxon>Ascomycota</taxon>
        <taxon>Pezizomycotina</taxon>
        <taxon>Sordariomycetes</taxon>
        <taxon>Sordariomycetidae</taxon>
        <taxon>Sordariales</taxon>
        <taxon>Podosporaceae</taxon>
        <taxon>Podospora</taxon>
    </lineage>
</organism>
<gene>
    <name evidence="8" type="ORF">B0H63DRAFT_543818</name>
</gene>
<reference evidence="8" key="2">
    <citation type="submission" date="2023-06" db="EMBL/GenBank/DDBJ databases">
        <authorList>
            <consortium name="Lawrence Berkeley National Laboratory"/>
            <person name="Haridas S."/>
            <person name="Hensen N."/>
            <person name="Bonometti L."/>
            <person name="Westerberg I."/>
            <person name="Brannstrom I.O."/>
            <person name="Guillou S."/>
            <person name="Cros-Aarteil S."/>
            <person name="Calhoun S."/>
            <person name="Kuo A."/>
            <person name="Mondo S."/>
            <person name="Pangilinan J."/>
            <person name="Riley R."/>
            <person name="LaButti K."/>
            <person name="Andreopoulos B."/>
            <person name="Lipzen A."/>
            <person name="Chen C."/>
            <person name="Yanf M."/>
            <person name="Daum C."/>
            <person name="Ng V."/>
            <person name="Clum A."/>
            <person name="Steindorff A."/>
            <person name="Ohm R."/>
            <person name="Martin F."/>
            <person name="Silar P."/>
            <person name="Natvig D."/>
            <person name="Lalanne C."/>
            <person name="Gautier V."/>
            <person name="Ament-velasquez S.L."/>
            <person name="Kruys A."/>
            <person name="Hutchinson M.I."/>
            <person name="Powell A.J."/>
            <person name="Barry K."/>
            <person name="Miller A.N."/>
            <person name="Grigoriev I.V."/>
            <person name="Debuchy R."/>
            <person name="Gladieux P."/>
            <person name="Thoren M.H."/>
            <person name="Johannesson H."/>
        </authorList>
    </citation>
    <scope>NUCLEOTIDE SEQUENCE</scope>
    <source>
        <strain evidence="8">CBS 232.78</strain>
    </source>
</reference>
<sequence length="286" mass="31516">MANYTSEASESPDESRRRAENYAPHLNATVWFLTAISAIFLGLRVFVKVWRKRRVRCDDCILVLGWIALAVSTAMITLCTTFGLGRHGRYIRPEDLSNLLMTSYFAGFASTLAVIWSKTSFAVTLLNISEGTTRKVVWFVLISANVVLGLNATLQFVQCWPPSRAWHPGAPGKCWLGIERVRAYNIFVAAYSGATDIVLALLPWKIIGHMKIRKKEKYGALFAMSMGVFAGITSFLKITSLGAIGNVDLITMVNLFIFGTAEGATTIIAASVPILRALLHRQEAPP</sequence>
<name>A0AAE0NPX7_9PEZI</name>
<feature type="transmembrane region" description="Helical" evidence="6">
    <location>
        <begin position="28"/>
        <end position="47"/>
    </location>
</feature>
<feature type="transmembrane region" description="Helical" evidence="6">
    <location>
        <begin position="218"/>
        <end position="236"/>
    </location>
</feature>
<feature type="transmembrane region" description="Helical" evidence="6">
    <location>
        <begin position="59"/>
        <end position="84"/>
    </location>
</feature>
<comment type="subcellular location">
    <subcellularLocation>
        <location evidence="1">Membrane</location>
        <topology evidence="1">Multi-pass membrane protein</topology>
    </subcellularLocation>
</comment>
<dbReference type="EMBL" id="JAULSW010000004">
    <property type="protein sequence ID" value="KAK3385475.1"/>
    <property type="molecule type" value="Genomic_DNA"/>
</dbReference>
<dbReference type="PANTHER" id="PTHR33048:SF42">
    <property type="entry name" value="INTEGRAL MEMBRANE PROTEIN"/>
    <property type="match status" value="1"/>
</dbReference>
<reference evidence="8" key="1">
    <citation type="journal article" date="2023" name="Mol. Phylogenet. Evol.">
        <title>Genome-scale phylogeny and comparative genomics of the fungal order Sordariales.</title>
        <authorList>
            <person name="Hensen N."/>
            <person name="Bonometti L."/>
            <person name="Westerberg I."/>
            <person name="Brannstrom I.O."/>
            <person name="Guillou S."/>
            <person name="Cros-Aarteil S."/>
            <person name="Calhoun S."/>
            <person name="Haridas S."/>
            <person name="Kuo A."/>
            <person name="Mondo S."/>
            <person name="Pangilinan J."/>
            <person name="Riley R."/>
            <person name="LaButti K."/>
            <person name="Andreopoulos B."/>
            <person name="Lipzen A."/>
            <person name="Chen C."/>
            <person name="Yan M."/>
            <person name="Daum C."/>
            <person name="Ng V."/>
            <person name="Clum A."/>
            <person name="Steindorff A."/>
            <person name="Ohm R.A."/>
            <person name="Martin F."/>
            <person name="Silar P."/>
            <person name="Natvig D.O."/>
            <person name="Lalanne C."/>
            <person name="Gautier V."/>
            <person name="Ament-Velasquez S.L."/>
            <person name="Kruys A."/>
            <person name="Hutchinson M.I."/>
            <person name="Powell A.J."/>
            <person name="Barry K."/>
            <person name="Miller A.N."/>
            <person name="Grigoriev I.V."/>
            <person name="Debuchy R."/>
            <person name="Gladieux P."/>
            <person name="Hiltunen Thoren M."/>
            <person name="Johannesson H."/>
        </authorList>
    </citation>
    <scope>NUCLEOTIDE SEQUENCE</scope>
    <source>
        <strain evidence="8">CBS 232.78</strain>
    </source>
</reference>
<proteinExistence type="inferred from homology"/>
<protein>
    <recommendedName>
        <fullName evidence="7">Rhodopsin domain-containing protein</fullName>
    </recommendedName>
</protein>
<evidence type="ECO:0000256" key="3">
    <source>
        <dbReference type="ARBA" id="ARBA00022989"/>
    </source>
</evidence>
<evidence type="ECO:0000256" key="4">
    <source>
        <dbReference type="ARBA" id="ARBA00023136"/>
    </source>
</evidence>
<dbReference type="Proteomes" id="UP001285441">
    <property type="component" value="Unassembled WGS sequence"/>
</dbReference>
<evidence type="ECO:0000256" key="6">
    <source>
        <dbReference type="SAM" id="Phobius"/>
    </source>
</evidence>
<comment type="similarity">
    <text evidence="5">Belongs to the SAT4 family.</text>
</comment>
<dbReference type="InterPro" id="IPR049326">
    <property type="entry name" value="Rhodopsin_dom_fungi"/>
</dbReference>
<comment type="caution">
    <text evidence="8">The sequence shown here is derived from an EMBL/GenBank/DDBJ whole genome shotgun (WGS) entry which is preliminary data.</text>
</comment>
<keyword evidence="9" id="KW-1185">Reference proteome</keyword>
<evidence type="ECO:0000313" key="8">
    <source>
        <dbReference type="EMBL" id="KAK3385475.1"/>
    </source>
</evidence>
<accession>A0AAE0NPX7</accession>
<evidence type="ECO:0000256" key="5">
    <source>
        <dbReference type="ARBA" id="ARBA00038359"/>
    </source>
</evidence>
<evidence type="ECO:0000313" key="9">
    <source>
        <dbReference type="Proteomes" id="UP001285441"/>
    </source>
</evidence>
<keyword evidence="2 6" id="KW-0812">Transmembrane</keyword>
<feature type="transmembrane region" description="Helical" evidence="6">
    <location>
        <begin position="96"/>
        <end position="116"/>
    </location>
</feature>
<dbReference type="GO" id="GO:0016020">
    <property type="term" value="C:membrane"/>
    <property type="evidence" value="ECO:0007669"/>
    <property type="project" value="UniProtKB-SubCell"/>
</dbReference>
<feature type="transmembrane region" description="Helical" evidence="6">
    <location>
        <begin position="136"/>
        <end position="157"/>
    </location>
</feature>
<evidence type="ECO:0000259" key="7">
    <source>
        <dbReference type="Pfam" id="PF20684"/>
    </source>
</evidence>
<feature type="transmembrane region" description="Helical" evidence="6">
    <location>
        <begin position="186"/>
        <end position="206"/>
    </location>
</feature>
<dbReference type="InterPro" id="IPR052337">
    <property type="entry name" value="SAT4-like"/>
</dbReference>
<evidence type="ECO:0000256" key="2">
    <source>
        <dbReference type="ARBA" id="ARBA00022692"/>
    </source>
</evidence>
<feature type="domain" description="Rhodopsin" evidence="7">
    <location>
        <begin position="43"/>
        <end position="281"/>
    </location>
</feature>
<dbReference type="PANTHER" id="PTHR33048">
    <property type="entry name" value="PTH11-LIKE INTEGRAL MEMBRANE PROTEIN (AFU_ORTHOLOGUE AFUA_5G11245)"/>
    <property type="match status" value="1"/>
</dbReference>
<dbReference type="Pfam" id="PF20684">
    <property type="entry name" value="Fung_rhodopsin"/>
    <property type="match status" value="1"/>
</dbReference>
<keyword evidence="3 6" id="KW-1133">Transmembrane helix</keyword>
<dbReference type="AlphaFoldDB" id="A0AAE0NPX7"/>
<feature type="transmembrane region" description="Helical" evidence="6">
    <location>
        <begin position="256"/>
        <end position="279"/>
    </location>
</feature>